<dbReference type="InterPro" id="IPR045851">
    <property type="entry name" value="AMP-bd_C_sf"/>
</dbReference>
<organism evidence="2 3">
    <name type="scientific">Caproiciproducens galactitolivorans</name>
    <dbReference type="NCBI Taxonomy" id="642589"/>
    <lineage>
        <taxon>Bacteria</taxon>
        <taxon>Bacillati</taxon>
        <taxon>Bacillota</taxon>
        <taxon>Clostridia</taxon>
        <taxon>Eubacteriales</taxon>
        <taxon>Acutalibacteraceae</taxon>
        <taxon>Caproiciproducens</taxon>
    </lineage>
</organism>
<evidence type="ECO:0000313" key="2">
    <source>
        <dbReference type="EMBL" id="MCY1714049.1"/>
    </source>
</evidence>
<dbReference type="PROSITE" id="PS00455">
    <property type="entry name" value="AMP_BINDING"/>
    <property type="match status" value="1"/>
</dbReference>
<dbReference type="InterPro" id="IPR010071">
    <property type="entry name" value="AA_adenyl_dom"/>
</dbReference>
<dbReference type="RefSeq" id="WP_268058096.1">
    <property type="nucleotide sequence ID" value="NZ_JAPOHA010000006.1"/>
</dbReference>
<dbReference type="InterPro" id="IPR020845">
    <property type="entry name" value="AMP-binding_CS"/>
</dbReference>
<feature type="domain" description="AMP-dependent synthetase/ligase" evidence="1">
    <location>
        <begin position="8"/>
        <end position="365"/>
    </location>
</feature>
<reference evidence="2 3" key="1">
    <citation type="submission" date="2022-11" db="EMBL/GenBank/DDBJ databases">
        <authorList>
            <person name="Caiyu Z."/>
        </authorList>
    </citation>
    <scope>NUCLEOTIDE SEQUENCE [LARGE SCALE GENOMIC DNA]</scope>
    <source>
        <strain evidence="2 3">YR-4</strain>
    </source>
</reference>
<comment type="caution">
    <text evidence="2">The sequence shown here is derived from an EMBL/GenBank/DDBJ whole genome shotgun (WGS) entry which is preliminary data.</text>
</comment>
<dbReference type="EMBL" id="JAPOHA010000006">
    <property type="protein sequence ID" value="MCY1714049.1"/>
    <property type="molecule type" value="Genomic_DNA"/>
</dbReference>
<evidence type="ECO:0000259" key="1">
    <source>
        <dbReference type="Pfam" id="PF00501"/>
    </source>
</evidence>
<dbReference type="Pfam" id="PF00501">
    <property type="entry name" value="AMP-binding"/>
    <property type="match status" value="1"/>
</dbReference>
<accession>A0ABT4BT20</accession>
<dbReference type="InterPro" id="IPR042099">
    <property type="entry name" value="ANL_N_sf"/>
</dbReference>
<sequence>MVNILSYLENSAKAFPQKIAFADDETEITFSGLKNAAMAIASRILELTNSERNVPVVVLLKKSVNCITAFMGITYAADFYTPLDSTSPQARLLKIKDTLRPRLIITTKELLPAAQSLGFCEEQIILIEDAVSHSIDSGKIEAALSGKIDTDPLYILFTSGSTGTPKGVTICHRSVIDYIEWVCNTFHFDENTRFGNQAPFYFDNSILDIYSTLKTGATTYIIPEKLFIFPVKLIEYLNEKKINTIFWVPSALIYAANSKILSKQIPQYLTKILFCGEVMPNKQLNIWRRALPDALYANLYGPTEITDVCAYYMVDREMSDDEPLPIGFPCANTDIIVLNEKNEAVKGSEIGELCVRGTSLSLGYYNNPEKTRDAFVQNPLNPYYPELIYRTGDLVKYNERHELIYLCRRDFQIKHMGHRIEIGEIETAALSLPNMENGCIVYDEQANKIVLFYQSETLDDAAVLVGMRDLLPKYMLPNRLIKLDRMPMNANGKIDRVTLKESLKK</sequence>
<dbReference type="InterPro" id="IPR000873">
    <property type="entry name" value="AMP-dep_synth/lig_dom"/>
</dbReference>
<keyword evidence="3" id="KW-1185">Reference proteome</keyword>
<evidence type="ECO:0000313" key="3">
    <source>
        <dbReference type="Proteomes" id="UP001082703"/>
    </source>
</evidence>
<dbReference type="SUPFAM" id="SSF56801">
    <property type="entry name" value="Acetyl-CoA synthetase-like"/>
    <property type="match status" value="1"/>
</dbReference>
<dbReference type="Gene3D" id="3.30.300.30">
    <property type="match status" value="1"/>
</dbReference>
<gene>
    <name evidence="2" type="ORF">OUY18_07270</name>
</gene>
<dbReference type="NCBIfam" id="TIGR01733">
    <property type="entry name" value="AA-adenyl-dom"/>
    <property type="match status" value="1"/>
</dbReference>
<dbReference type="PANTHER" id="PTHR45527">
    <property type="entry name" value="NONRIBOSOMAL PEPTIDE SYNTHETASE"/>
    <property type="match status" value="1"/>
</dbReference>
<name>A0ABT4BT20_9FIRM</name>
<proteinExistence type="predicted"/>
<dbReference type="Proteomes" id="UP001082703">
    <property type="component" value="Unassembled WGS sequence"/>
</dbReference>
<dbReference type="PANTHER" id="PTHR45527:SF1">
    <property type="entry name" value="FATTY ACID SYNTHASE"/>
    <property type="match status" value="1"/>
</dbReference>
<dbReference type="Gene3D" id="3.40.50.12780">
    <property type="entry name" value="N-terminal domain of ligase-like"/>
    <property type="match status" value="1"/>
</dbReference>
<protein>
    <submittedName>
        <fullName evidence="2">Amino acid adenylation domain-containing protein</fullName>
    </submittedName>
</protein>